<dbReference type="EMBL" id="CAACVJ010000212">
    <property type="protein sequence ID" value="VEP14827.1"/>
    <property type="molecule type" value="Genomic_DNA"/>
</dbReference>
<name>A0A563VTQ3_9CYAN</name>
<sequence>MIKMGQSSSNDLVLSEAVGDLQKLTGKIKGFFAVLKFGKFRKINNKKKEETIKDSSINNALYSNLSNDIVINSSGQVKINNLDSCLDLVSSDFIVF</sequence>
<organism evidence="1 2">
    <name type="scientific">Hyella patelloides LEGE 07179</name>
    <dbReference type="NCBI Taxonomy" id="945734"/>
    <lineage>
        <taxon>Bacteria</taxon>
        <taxon>Bacillati</taxon>
        <taxon>Cyanobacteriota</taxon>
        <taxon>Cyanophyceae</taxon>
        <taxon>Pleurocapsales</taxon>
        <taxon>Hyellaceae</taxon>
        <taxon>Hyella</taxon>
    </lineage>
</organism>
<proteinExistence type="predicted"/>
<dbReference type="Proteomes" id="UP000320055">
    <property type="component" value="Unassembled WGS sequence"/>
</dbReference>
<evidence type="ECO:0000313" key="2">
    <source>
        <dbReference type="Proteomes" id="UP000320055"/>
    </source>
</evidence>
<evidence type="ECO:0000313" key="1">
    <source>
        <dbReference type="EMBL" id="VEP14827.1"/>
    </source>
</evidence>
<gene>
    <name evidence="1" type="ORF">H1P_290036</name>
</gene>
<protein>
    <submittedName>
        <fullName evidence="1">Uncharacterized protein</fullName>
    </submittedName>
</protein>
<accession>A0A563VTQ3</accession>
<keyword evidence="2" id="KW-1185">Reference proteome</keyword>
<dbReference type="AlphaFoldDB" id="A0A563VTQ3"/>
<reference evidence="1 2" key="1">
    <citation type="submission" date="2019-01" db="EMBL/GenBank/DDBJ databases">
        <authorList>
            <person name="Brito A."/>
        </authorList>
    </citation>
    <scope>NUCLEOTIDE SEQUENCE [LARGE SCALE GENOMIC DNA]</scope>
    <source>
        <strain evidence="1">1</strain>
    </source>
</reference>